<reference evidence="2 3" key="1">
    <citation type="submission" date="2017-11" db="EMBL/GenBank/DDBJ databases">
        <title>De-novo sequencing of pomegranate (Punica granatum L.) genome.</title>
        <authorList>
            <person name="Akparov Z."/>
            <person name="Amiraslanov A."/>
            <person name="Hajiyeva S."/>
            <person name="Abbasov M."/>
            <person name="Kaur K."/>
            <person name="Hamwieh A."/>
            <person name="Solovyev V."/>
            <person name="Salamov A."/>
            <person name="Braich B."/>
            <person name="Kosarev P."/>
            <person name="Mahmoud A."/>
            <person name="Hajiyev E."/>
            <person name="Babayeva S."/>
            <person name="Izzatullayeva V."/>
            <person name="Mammadov A."/>
            <person name="Mammadov A."/>
            <person name="Sharifova S."/>
            <person name="Ojaghi J."/>
            <person name="Eynullazada K."/>
            <person name="Bayramov B."/>
            <person name="Abdulazimova A."/>
            <person name="Shahmuradov I."/>
        </authorList>
    </citation>
    <scope>NUCLEOTIDE SEQUENCE [LARGE SCALE GENOMIC DNA]</scope>
    <source>
        <strain evidence="3">cv. AG2017</strain>
        <tissue evidence="2">Leaf</tissue>
    </source>
</reference>
<dbReference type="SUPFAM" id="SSF51445">
    <property type="entry name" value="(Trans)glycosidases"/>
    <property type="match status" value="1"/>
</dbReference>
<protein>
    <submittedName>
        <fullName evidence="2">Uncharacterized protein</fullName>
    </submittedName>
</protein>
<dbReference type="Pfam" id="PF00232">
    <property type="entry name" value="Glyco_hydro_1"/>
    <property type="match status" value="1"/>
</dbReference>
<dbReference type="EMBL" id="PGOL01001407">
    <property type="protein sequence ID" value="PKI58290.1"/>
    <property type="molecule type" value="Genomic_DNA"/>
</dbReference>
<dbReference type="GO" id="GO:0005975">
    <property type="term" value="P:carbohydrate metabolic process"/>
    <property type="evidence" value="ECO:0007669"/>
    <property type="project" value="InterPro"/>
</dbReference>
<dbReference type="AlphaFoldDB" id="A0A2I0JQV8"/>
<keyword evidence="3" id="KW-1185">Reference proteome</keyword>
<sequence>MRSLVGTRLPNFTTAESDMLRGSHDFLGVNYYTARYVDESTSYSTTNLSYTTDCHCNQTTEKDGFPIGEPGRSELEGIFGVVVLGRLRMGGRLISSTLVLTCNVWSISDYTLSRALKHPPSTIDPKSGSSSMLERGGTNMRRTLAALDILGLAWCESTWA</sequence>
<gene>
    <name evidence="2" type="ORF">CRG98_021316</name>
</gene>
<proteinExistence type="inferred from homology"/>
<organism evidence="2 3">
    <name type="scientific">Punica granatum</name>
    <name type="common">Pomegranate</name>
    <dbReference type="NCBI Taxonomy" id="22663"/>
    <lineage>
        <taxon>Eukaryota</taxon>
        <taxon>Viridiplantae</taxon>
        <taxon>Streptophyta</taxon>
        <taxon>Embryophyta</taxon>
        <taxon>Tracheophyta</taxon>
        <taxon>Spermatophyta</taxon>
        <taxon>Magnoliopsida</taxon>
        <taxon>eudicotyledons</taxon>
        <taxon>Gunneridae</taxon>
        <taxon>Pentapetalae</taxon>
        <taxon>rosids</taxon>
        <taxon>malvids</taxon>
        <taxon>Myrtales</taxon>
        <taxon>Lythraceae</taxon>
        <taxon>Punica</taxon>
    </lineage>
</organism>
<comment type="caution">
    <text evidence="2">The sequence shown here is derived from an EMBL/GenBank/DDBJ whole genome shotgun (WGS) entry which is preliminary data.</text>
</comment>
<evidence type="ECO:0000313" key="3">
    <source>
        <dbReference type="Proteomes" id="UP000233551"/>
    </source>
</evidence>
<evidence type="ECO:0000256" key="1">
    <source>
        <dbReference type="ARBA" id="ARBA00010838"/>
    </source>
</evidence>
<dbReference type="InterPro" id="IPR001360">
    <property type="entry name" value="Glyco_hydro_1"/>
</dbReference>
<dbReference type="Gene3D" id="3.20.20.80">
    <property type="entry name" value="Glycosidases"/>
    <property type="match status" value="1"/>
</dbReference>
<dbReference type="GO" id="GO:0004553">
    <property type="term" value="F:hydrolase activity, hydrolyzing O-glycosyl compounds"/>
    <property type="evidence" value="ECO:0007669"/>
    <property type="project" value="InterPro"/>
</dbReference>
<evidence type="ECO:0000313" key="2">
    <source>
        <dbReference type="EMBL" id="PKI58290.1"/>
    </source>
</evidence>
<dbReference type="STRING" id="22663.A0A2I0JQV8"/>
<dbReference type="Proteomes" id="UP000233551">
    <property type="component" value="Unassembled WGS sequence"/>
</dbReference>
<comment type="similarity">
    <text evidence="1">Belongs to the glycosyl hydrolase 1 family.</text>
</comment>
<name>A0A2I0JQV8_PUNGR</name>
<accession>A0A2I0JQV8</accession>
<dbReference type="InterPro" id="IPR017853">
    <property type="entry name" value="GH"/>
</dbReference>